<evidence type="ECO:0000313" key="2">
    <source>
        <dbReference type="EMBL" id="MFC7136614.1"/>
    </source>
</evidence>
<name>A0ABD5XX57_9EURY</name>
<dbReference type="Pfam" id="PF20127">
    <property type="entry name" value="DUF6517"/>
    <property type="match status" value="1"/>
</dbReference>
<evidence type="ECO:0000256" key="1">
    <source>
        <dbReference type="SAM" id="MobiDB-lite"/>
    </source>
</evidence>
<reference evidence="2 3" key="1">
    <citation type="journal article" date="2019" name="Int. J. Syst. Evol. Microbiol.">
        <title>The Global Catalogue of Microorganisms (GCM) 10K type strain sequencing project: providing services to taxonomists for standard genome sequencing and annotation.</title>
        <authorList>
            <consortium name="The Broad Institute Genomics Platform"/>
            <consortium name="The Broad Institute Genome Sequencing Center for Infectious Disease"/>
            <person name="Wu L."/>
            <person name="Ma J."/>
        </authorList>
    </citation>
    <scope>NUCLEOTIDE SEQUENCE [LARGE SCALE GENOMIC DNA]</scope>
    <source>
        <strain evidence="2 3">DT92</strain>
    </source>
</reference>
<proteinExistence type="predicted"/>
<dbReference type="Proteomes" id="UP001596368">
    <property type="component" value="Unassembled WGS sequence"/>
</dbReference>
<accession>A0ABD5XX57</accession>
<feature type="compositionally biased region" description="Low complexity" evidence="1">
    <location>
        <begin position="19"/>
        <end position="29"/>
    </location>
</feature>
<feature type="region of interest" description="Disordered" evidence="1">
    <location>
        <begin position="1"/>
        <end position="36"/>
    </location>
</feature>
<comment type="caution">
    <text evidence="2">The sequence shown here is derived from an EMBL/GenBank/DDBJ whole genome shotgun (WGS) entry which is preliminary data.</text>
</comment>
<gene>
    <name evidence="2" type="ORF">ACFQRB_09075</name>
</gene>
<sequence length="251" mass="25827">MTRGIAPWWAPATDHEAHTAPPLTPAHATKGTQTGVPAGRGGTLALGGALATSGCLGVIAGEEPLELSASAATVPAATLAETGFAEYRVEPVEVRREFDAAGETREVVVTNQLAQYDKSVTVLGERIRGAVFAALSTPAVEIADRTFNPVGDLGTRELAERLLARYDGIGDLRSAGEETVTVLGTDTPVGLFTADATVADGVSVQVTLHVAEAVRAGPDFVVAVGGYPSVLTGQETDVRAMMRALVHEGSA</sequence>
<dbReference type="AlphaFoldDB" id="A0ABD5XX57"/>
<dbReference type="InterPro" id="IPR045396">
    <property type="entry name" value="DUF6517"/>
</dbReference>
<protein>
    <submittedName>
        <fullName evidence="2">DUF6517 family protein</fullName>
    </submittedName>
</protein>
<keyword evidence="3" id="KW-1185">Reference proteome</keyword>
<dbReference type="EMBL" id="JBHSZG010000001">
    <property type="protein sequence ID" value="MFC7136614.1"/>
    <property type="molecule type" value="Genomic_DNA"/>
</dbReference>
<evidence type="ECO:0000313" key="3">
    <source>
        <dbReference type="Proteomes" id="UP001596368"/>
    </source>
</evidence>
<organism evidence="2 3">
    <name type="scientific">Halobaculum litoreum</name>
    <dbReference type="NCBI Taxonomy" id="3031998"/>
    <lineage>
        <taxon>Archaea</taxon>
        <taxon>Methanobacteriati</taxon>
        <taxon>Methanobacteriota</taxon>
        <taxon>Stenosarchaea group</taxon>
        <taxon>Halobacteria</taxon>
        <taxon>Halobacteriales</taxon>
        <taxon>Haloferacaceae</taxon>
        <taxon>Halobaculum</taxon>
    </lineage>
</organism>